<dbReference type="EMBL" id="LR796397">
    <property type="protein sequence ID" value="CAB4141860.1"/>
    <property type="molecule type" value="Genomic_DNA"/>
</dbReference>
<sequence length="126" mass="14757">MTIQIIATYFIGAATASIVAVIVNQRLVDALKKKKAELRHMVRQAHEQDIKIHEAVTQLALMKDRYITLSSDYDTVHNNRKHDAQALAILQEDFERLKFEFKEADDFRTKIRLAKKKYMERKRNAK</sequence>
<evidence type="ECO:0000256" key="1">
    <source>
        <dbReference type="SAM" id="Phobius"/>
    </source>
</evidence>
<organism evidence="2">
    <name type="scientific">uncultured Caudovirales phage</name>
    <dbReference type="NCBI Taxonomy" id="2100421"/>
    <lineage>
        <taxon>Viruses</taxon>
        <taxon>Duplodnaviria</taxon>
        <taxon>Heunggongvirae</taxon>
        <taxon>Uroviricota</taxon>
        <taxon>Caudoviricetes</taxon>
        <taxon>Peduoviridae</taxon>
        <taxon>Maltschvirus</taxon>
        <taxon>Maltschvirus maltsch</taxon>
    </lineage>
</organism>
<protein>
    <submittedName>
        <fullName evidence="2">Uncharacterized protein</fullName>
    </submittedName>
</protein>
<accession>A0A6J5M9H4</accession>
<reference evidence="2" key="1">
    <citation type="submission" date="2020-04" db="EMBL/GenBank/DDBJ databases">
        <authorList>
            <person name="Chiriac C."/>
            <person name="Salcher M."/>
            <person name="Ghai R."/>
            <person name="Kavagutti S V."/>
        </authorList>
    </citation>
    <scope>NUCLEOTIDE SEQUENCE</scope>
</reference>
<name>A0A6J5M9H4_9CAUD</name>
<keyword evidence="1" id="KW-0472">Membrane</keyword>
<evidence type="ECO:0000313" key="2">
    <source>
        <dbReference type="EMBL" id="CAB4141860.1"/>
    </source>
</evidence>
<proteinExistence type="predicted"/>
<dbReference type="SUPFAM" id="SSF58100">
    <property type="entry name" value="Bacterial hemolysins"/>
    <property type="match status" value="1"/>
</dbReference>
<keyword evidence="1" id="KW-0812">Transmembrane</keyword>
<gene>
    <name evidence="2" type="ORF">UFOVP428_3</name>
</gene>
<feature type="transmembrane region" description="Helical" evidence="1">
    <location>
        <begin position="6"/>
        <end position="24"/>
    </location>
</feature>
<keyword evidence="1" id="KW-1133">Transmembrane helix</keyword>